<gene>
    <name evidence="1" type="ORF">NEISICOT_00755</name>
</gene>
<reference evidence="1" key="1">
    <citation type="submission" date="2009-07" db="EMBL/GenBank/DDBJ databases">
        <authorList>
            <person name="Weinstock G."/>
            <person name="Sodergren E."/>
            <person name="Clifton S."/>
            <person name="Fulton L."/>
            <person name="Fulton B."/>
            <person name="Courtney L."/>
            <person name="Fronick C."/>
            <person name="Harrison M."/>
            <person name="Strong C."/>
            <person name="Farmer C."/>
            <person name="Delahaunty K."/>
            <person name="Markovic C."/>
            <person name="Hall O."/>
            <person name="Minx P."/>
            <person name="Tomlinson C."/>
            <person name="Mitreva M."/>
            <person name="Nelson J."/>
            <person name="Hou S."/>
            <person name="Wollam A."/>
            <person name="Pepin K.H."/>
            <person name="Johnson M."/>
            <person name="Bhonagiri V."/>
            <person name="Nash W.E."/>
            <person name="Warren W."/>
            <person name="Chinwalla A."/>
            <person name="Mardis E.R."/>
            <person name="Wilson R.K."/>
        </authorList>
    </citation>
    <scope>NUCLEOTIDE SEQUENCE [LARGE SCALE GENOMIC DNA]</scope>
    <source>
        <strain evidence="1">ATCC 29256</strain>
    </source>
</reference>
<sequence length="50" mass="5920">MSHRISFLKNCGCVSDYCNLFAIFLETFIYLRRAKYLTNRKTALKCFFTA</sequence>
<dbReference type="AlphaFoldDB" id="C6M2L7"/>
<dbReference type="EMBL" id="ACKO02000003">
    <property type="protein sequence ID" value="EET45537.1"/>
    <property type="molecule type" value="Genomic_DNA"/>
</dbReference>
<keyword evidence="2" id="KW-1185">Reference proteome</keyword>
<evidence type="ECO:0000313" key="2">
    <source>
        <dbReference type="Proteomes" id="UP000005365"/>
    </source>
</evidence>
<proteinExistence type="predicted"/>
<protein>
    <submittedName>
        <fullName evidence="1">Uncharacterized protein</fullName>
    </submittedName>
</protein>
<organism evidence="1 2">
    <name type="scientific">Neisseria sicca ATCC 29256</name>
    <dbReference type="NCBI Taxonomy" id="547045"/>
    <lineage>
        <taxon>Bacteria</taxon>
        <taxon>Pseudomonadati</taxon>
        <taxon>Pseudomonadota</taxon>
        <taxon>Betaproteobacteria</taxon>
        <taxon>Neisseriales</taxon>
        <taxon>Neisseriaceae</taxon>
        <taxon>Neisseria</taxon>
    </lineage>
</organism>
<dbReference type="Proteomes" id="UP000005365">
    <property type="component" value="Unassembled WGS sequence"/>
</dbReference>
<accession>C6M2L7</accession>
<comment type="caution">
    <text evidence="1">The sequence shown here is derived from an EMBL/GenBank/DDBJ whole genome shotgun (WGS) entry which is preliminary data.</text>
</comment>
<name>C6M2L7_NEISI</name>
<evidence type="ECO:0000313" key="1">
    <source>
        <dbReference type="EMBL" id="EET45537.1"/>
    </source>
</evidence>